<protein>
    <recommendedName>
        <fullName evidence="1">DUF4440 domain-containing protein</fullName>
    </recommendedName>
</protein>
<accession>A0ABP7D3W5</accession>
<dbReference type="Gene3D" id="3.10.450.50">
    <property type="match status" value="1"/>
</dbReference>
<evidence type="ECO:0000313" key="3">
    <source>
        <dbReference type="Proteomes" id="UP001500523"/>
    </source>
</evidence>
<sequence length="121" mass="13639">MDDQRVWAFEESLWTADADHYRESIDDECLMVLPQPPFVMSGAQAIEAVAATPRWSSVELSGRQIARPEEGLIVVAYHAKATKGDETYEAHCTSTYRRRAHEDWLVVQHQQTPPLTAAVEA</sequence>
<proteinExistence type="predicted"/>
<gene>
    <name evidence="2" type="ORF">GCM10022268_08210</name>
</gene>
<dbReference type="SUPFAM" id="SSF54427">
    <property type="entry name" value="NTF2-like"/>
    <property type="match status" value="1"/>
</dbReference>
<evidence type="ECO:0000259" key="1">
    <source>
        <dbReference type="Pfam" id="PF14534"/>
    </source>
</evidence>
<organism evidence="2 3">
    <name type="scientific">Sphingomonas cynarae</name>
    <dbReference type="NCBI Taxonomy" id="930197"/>
    <lineage>
        <taxon>Bacteria</taxon>
        <taxon>Pseudomonadati</taxon>
        <taxon>Pseudomonadota</taxon>
        <taxon>Alphaproteobacteria</taxon>
        <taxon>Sphingomonadales</taxon>
        <taxon>Sphingomonadaceae</taxon>
        <taxon>Sphingomonas</taxon>
    </lineage>
</organism>
<dbReference type="RefSeq" id="WP_344692121.1">
    <property type="nucleotide sequence ID" value="NZ_BAABBF010000002.1"/>
</dbReference>
<keyword evidence="3" id="KW-1185">Reference proteome</keyword>
<dbReference type="Proteomes" id="UP001500523">
    <property type="component" value="Unassembled WGS sequence"/>
</dbReference>
<dbReference type="EMBL" id="BAABBF010000002">
    <property type="protein sequence ID" value="GAA3700551.1"/>
    <property type="molecule type" value="Genomic_DNA"/>
</dbReference>
<comment type="caution">
    <text evidence="2">The sequence shown here is derived from an EMBL/GenBank/DDBJ whole genome shotgun (WGS) entry which is preliminary data.</text>
</comment>
<dbReference type="InterPro" id="IPR032710">
    <property type="entry name" value="NTF2-like_dom_sf"/>
</dbReference>
<dbReference type="Pfam" id="PF14534">
    <property type="entry name" value="DUF4440"/>
    <property type="match status" value="1"/>
</dbReference>
<dbReference type="InterPro" id="IPR027843">
    <property type="entry name" value="DUF4440"/>
</dbReference>
<name>A0ABP7D3W5_9SPHN</name>
<evidence type="ECO:0000313" key="2">
    <source>
        <dbReference type="EMBL" id="GAA3700551.1"/>
    </source>
</evidence>
<feature type="domain" description="DUF4440" evidence="1">
    <location>
        <begin position="9"/>
        <end position="105"/>
    </location>
</feature>
<reference evidence="3" key="1">
    <citation type="journal article" date="2019" name="Int. J. Syst. Evol. Microbiol.">
        <title>The Global Catalogue of Microorganisms (GCM) 10K type strain sequencing project: providing services to taxonomists for standard genome sequencing and annotation.</title>
        <authorList>
            <consortium name="The Broad Institute Genomics Platform"/>
            <consortium name="The Broad Institute Genome Sequencing Center for Infectious Disease"/>
            <person name="Wu L."/>
            <person name="Ma J."/>
        </authorList>
    </citation>
    <scope>NUCLEOTIDE SEQUENCE [LARGE SCALE GENOMIC DNA]</scope>
    <source>
        <strain evidence="3">JCM 17498</strain>
    </source>
</reference>